<evidence type="ECO:0000313" key="2">
    <source>
        <dbReference type="Proteomes" id="UP001230649"/>
    </source>
</evidence>
<evidence type="ECO:0000313" key="1">
    <source>
        <dbReference type="EMBL" id="KAJ9100219.1"/>
    </source>
</evidence>
<dbReference type="Proteomes" id="UP001230649">
    <property type="component" value="Unassembled WGS sequence"/>
</dbReference>
<reference evidence="1" key="1">
    <citation type="submission" date="2023-04" db="EMBL/GenBank/DDBJ databases">
        <title>Draft Genome sequencing of Naganishia species isolated from polar environments using Oxford Nanopore Technology.</title>
        <authorList>
            <person name="Leo P."/>
            <person name="Venkateswaran K."/>
        </authorList>
    </citation>
    <scope>NUCLEOTIDE SEQUENCE</scope>
    <source>
        <strain evidence="1">MNA-CCFEE 5262</strain>
    </source>
</reference>
<organism evidence="1 2">
    <name type="scientific">Naganishia adeliensis</name>
    <dbReference type="NCBI Taxonomy" id="92952"/>
    <lineage>
        <taxon>Eukaryota</taxon>
        <taxon>Fungi</taxon>
        <taxon>Dikarya</taxon>
        <taxon>Basidiomycota</taxon>
        <taxon>Agaricomycotina</taxon>
        <taxon>Tremellomycetes</taxon>
        <taxon>Filobasidiales</taxon>
        <taxon>Filobasidiaceae</taxon>
        <taxon>Naganishia</taxon>
    </lineage>
</organism>
<sequence>MTSSGITTPTTVRQPRIQIPSTLPSLLQTELLLLDRLLRKNKPQHRSGLFYQKCTHVLRLMKRMAVVINAVVKANESTTLAVEGIGARGVAVQRIKSTKQPSEQEDMKRLHRTLVELVEKTLPAITKASEVLEKMIIHLHFLPLTTTLLAITSRMFVITIDVASYLVQYREPTQNRIPTGASGSSTPVVGNGKEKEKDKVSFSFEDVVEMVMSGNIQNSRISTAREQLATRLQALDQQVKQNDKGKGKAVGSVVGDDPMALLEMDGEDFGEAVEMILRPSDTVARPTPIATRMPRTNTTIVLDPPSSPDEPEFRLPVPTSASTSTPTGEQTLKPKKTSNAKRDPTQVFASSFSPVAPDPVEMMGKISVQPEPEIPKQKTRSAVEEPLVKKIPTKRKNSTLSVGVGDKPKAKKKKGKDTMDDIFGL</sequence>
<proteinExistence type="predicted"/>
<comment type="caution">
    <text evidence="1">The sequence shown here is derived from an EMBL/GenBank/DDBJ whole genome shotgun (WGS) entry which is preliminary data.</text>
</comment>
<accession>A0ACC2VM43</accession>
<dbReference type="EMBL" id="JASBWS010000077">
    <property type="protein sequence ID" value="KAJ9100219.1"/>
    <property type="molecule type" value="Genomic_DNA"/>
</dbReference>
<protein>
    <submittedName>
        <fullName evidence="1">Uncharacterized protein</fullName>
    </submittedName>
</protein>
<gene>
    <name evidence="1" type="ORF">QFC20_005496</name>
</gene>
<name>A0ACC2VM43_9TREE</name>
<keyword evidence="2" id="KW-1185">Reference proteome</keyword>